<evidence type="ECO:0000313" key="1">
    <source>
        <dbReference type="EMBL" id="JAC99353.1"/>
    </source>
</evidence>
<reference evidence="1" key="1">
    <citation type="submission" date="2014-11" db="EMBL/GenBank/DDBJ databases">
        <authorList>
            <person name="Geib S."/>
        </authorList>
    </citation>
    <scope>NUCLEOTIDE SEQUENCE</scope>
</reference>
<name>A0A0A1WJZ5_ZEUCU</name>
<dbReference type="EMBL" id="GBXI01014938">
    <property type="protein sequence ID" value="JAC99353.1"/>
    <property type="molecule type" value="Transcribed_RNA"/>
</dbReference>
<sequence length="104" mass="11781">MRFTRCVHRSKNAAQGNKALSLKYTRRVSKRRTQQCGNASHLTTSTSSTNEIQIQINNSVRCSTSAVEILFTAVTTENVCCCITVCAYDYRRMFIKSISKLYSQ</sequence>
<accession>A0A0A1WJZ5</accession>
<gene>
    <name evidence="1" type="primary">SET4</name>
    <name evidence="1" type="ORF">g.16153</name>
</gene>
<reference evidence="1" key="2">
    <citation type="journal article" date="2015" name="Gigascience">
        <title>Reconstructing a comprehensive transcriptome assembly of a white-pupal translocated strain of the pest fruit fly Bactrocera cucurbitae.</title>
        <authorList>
            <person name="Sim S.B."/>
            <person name="Calla B."/>
            <person name="Hall B."/>
            <person name="DeRego T."/>
            <person name="Geib S.M."/>
        </authorList>
    </citation>
    <scope>NUCLEOTIDE SEQUENCE</scope>
</reference>
<dbReference type="AlphaFoldDB" id="A0A0A1WJZ5"/>
<protein>
    <submittedName>
        <fullName evidence="1">SET domain-containing protein 4</fullName>
    </submittedName>
</protein>
<proteinExistence type="predicted"/>
<organism evidence="1">
    <name type="scientific">Zeugodacus cucurbitae</name>
    <name type="common">Melon fruit fly</name>
    <name type="synonym">Bactrocera cucurbitae</name>
    <dbReference type="NCBI Taxonomy" id="28588"/>
    <lineage>
        <taxon>Eukaryota</taxon>
        <taxon>Metazoa</taxon>
        <taxon>Ecdysozoa</taxon>
        <taxon>Arthropoda</taxon>
        <taxon>Hexapoda</taxon>
        <taxon>Insecta</taxon>
        <taxon>Pterygota</taxon>
        <taxon>Neoptera</taxon>
        <taxon>Endopterygota</taxon>
        <taxon>Diptera</taxon>
        <taxon>Brachycera</taxon>
        <taxon>Muscomorpha</taxon>
        <taxon>Tephritoidea</taxon>
        <taxon>Tephritidae</taxon>
        <taxon>Zeugodacus</taxon>
        <taxon>Zeugodacus</taxon>
    </lineage>
</organism>